<protein>
    <submittedName>
        <fullName evidence="2">Uncharacterized protein</fullName>
    </submittedName>
</protein>
<evidence type="ECO:0000313" key="2">
    <source>
        <dbReference type="EMBL" id="KXB00907.1"/>
    </source>
</evidence>
<dbReference type="EMBL" id="LHXV01000038">
    <property type="protein sequence ID" value="KXB00907.1"/>
    <property type="molecule type" value="Genomic_DNA"/>
</dbReference>
<sequence>MSFRPSLTSLNCSVRSSSSSSSSALCSSMSSRSISLLTHAYLSDNSLGSWVTPSTSSLWV</sequence>
<evidence type="ECO:0000256" key="1">
    <source>
        <dbReference type="SAM" id="MobiDB-lite"/>
    </source>
</evidence>
<name>A0A133V381_9EURY</name>
<dbReference type="AlphaFoldDB" id="A0A133V381"/>
<reference evidence="2 3" key="1">
    <citation type="journal article" date="2016" name="Sci. Rep.">
        <title>Metabolic traits of an uncultured archaeal lineage -MSBL1- from brine pools of the Red Sea.</title>
        <authorList>
            <person name="Mwirichia R."/>
            <person name="Alam I."/>
            <person name="Rashid M."/>
            <person name="Vinu M."/>
            <person name="Ba-Alawi W."/>
            <person name="Anthony Kamau A."/>
            <person name="Kamanda Ngugi D."/>
            <person name="Goker M."/>
            <person name="Klenk H.P."/>
            <person name="Bajic V."/>
            <person name="Stingl U."/>
        </authorList>
    </citation>
    <scope>NUCLEOTIDE SEQUENCE [LARGE SCALE GENOMIC DNA]</scope>
    <source>
        <strain evidence="2">SCGC-AAA259O05</strain>
    </source>
</reference>
<gene>
    <name evidence="2" type="ORF">AKJ41_03520</name>
</gene>
<proteinExistence type="predicted"/>
<organism evidence="2 3">
    <name type="scientific">candidate division MSBL1 archaeon SCGC-AAA259O05</name>
    <dbReference type="NCBI Taxonomy" id="1698271"/>
    <lineage>
        <taxon>Archaea</taxon>
        <taxon>Methanobacteriati</taxon>
        <taxon>Methanobacteriota</taxon>
        <taxon>candidate division MSBL1</taxon>
    </lineage>
</organism>
<evidence type="ECO:0000313" key="3">
    <source>
        <dbReference type="Proteomes" id="UP000070344"/>
    </source>
</evidence>
<comment type="caution">
    <text evidence="2">The sequence shown here is derived from an EMBL/GenBank/DDBJ whole genome shotgun (WGS) entry which is preliminary data.</text>
</comment>
<dbReference type="Proteomes" id="UP000070344">
    <property type="component" value="Unassembled WGS sequence"/>
</dbReference>
<feature type="region of interest" description="Disordered" evidence="1">
    <location>
        <begin position="1"/>
        <end position="26"/>
    </location>
</feature>
<accession>A0A133V381</accession>
<keyword evidence="3" id="KW-1185">Reference proteome</keyword>